<reference evidence="6 7" key="1">
    <citation type="submission" date="2019-03" db="EMBL/GenBank/DDBJ databases">
        <title>Draft genome sequences of novel Actinobacteria.</title>
        <authorList>
            <person name="Sahin N."/>
            <person name="Ay H."/>
            <person name="Saygin H."/>
        </authorList>
    </citation>
    <scope>NUCLEOTIDE SEQUENCE [LARGE SCALE GENOMIC DNA]</scope>
    <source>
        <strain evidence="6 7">7K502</strain>
    </source>
</reference>
<dbReference type="SUPFAM" id="SSF48498">
    <property type="entry name" value="Tetracyclin repressor-like, C-terminal domain"/>
    <property type="match status" value="1"/>
</dbReference>
<dbReference type="InterPro" id="IPR009057">
    <property type="entry name" value="Homeodomain-like_sf"/>
</dbReference>
<evidence type="ECO:0000259" key="5">
    <source>
        <dbReference type="PROSITE" id="PS50977"/>
    </source>
</evidence>
<dbReference type="PROSITE" id="PS50977">
    <property type="entry name" value="HTH_TETR_2"/>
    <property type="match status" value="1"/>
</dbReference>
<name>A0A4R4Z4D0_9PSEU</name>
<feature type="domain" description="HTH tetR-type" evidence="5">
    <location>
        <begin position="10"/>
        <end position="70"/>
    </location>
</feature>
<dbReference type="RefSeq" id="WP_132484684.1">
    <property type="nucleotide sequence ID" value="NZ_SMKW01000014.1"/>
</dbReference>
<dbReference type="SUPFAM" id="SSF46689">
    <property type="entry name" value="Homeodomain-like"/>
    <property type="match status" value="1"/>
</dbReference>
<gene>
    <name evidence="6" type="ORF">E1288_12980</name>
</gene>
<dbReference type="InterPro" id="IPR001647">
    <property type="entry name" value="HTH_TetR"/>
</dbReference>
<dbReference type="Pfam" id="PF00440">
    <property type="entry name" value="TetR_N"/>
    <property type="match status" value="1"/>
</dbReference>
<dbReference type="GO" id="GO:0003700">
    <property type="term" value="F:DNA-binding transcription factor activity"/>
    <property type="evidence" value="ECO:0007669"/>
    <property type="project" value="TreeGrafter"/>
</dbReference>
<dbReference type="InterPro" id="IPR050109">
    <property type="entry name" value="HTH-type_TetR-like_transc_reg"/>
</dbReference>
<evidence type="ECO:0000313" key="7">
    <source>
        <dbReference type="Proteomes" id="UP000294947"/>
    </source>
</evidence>
<accession>A0A4R4Z4D0</accession>
<dbReference type="Proteomes" id="UP000294947">
    <property type="component" value="Unassembled WGS sequence"/>
</dbReference>
<protein>
    <submittedName>
        <fullName evidence="6">TetR/AcrR family transcriptional regulator</fullName>
    </submittedName>
</protein>
<dbReference type="PANTHER" id="PTHR30055:SF234">
    <property type="entry name" value="HTH-TYPE TRANSCRIPTIONAL REGULATOR BETI"/>
    <property type="match status" value="1"/>
</dbReference>
<keyword evidence="3" id="KW-0804">Transcription</keyword>
<dbReference type="GO" id="GO:0000976">
    <property type="term" value="F:transcription cis-regulatory region binding"/>
    <property type="evidence" value="ECO:0007669"/>
    <property type="project" value="TreeGrafter"/>
</dbReference>
<evidence type="ECO:0000256" key="3">
    <source>
        <dbReference type="ARBA" id="ARBA00023163"/>
    </source>
</evidence>
<organism evidence="6 7">
    <name type="scientific">Saccharopolyspora elongata</name>
    <dbReference type="NCBI Taxonomy" id="2530387"/>
    <lineage>
        <taxon>Bacteria</taxon>
        <taxon>Bacillati</taxon>
        <taxon>Actinomycetota</taxon>
        <taxon>Actinomycetes</taxon>
        <taxon>Pseudonocardiales</taxon>
        <taxon>Pseudonocardiaceae</taxon>
        <taxon>Saccharopolyspora</taxon>
    </lineage>
</organism>
<dbReference type="Gene3D" id="1.10.10.60">
    <property type="entry name" value="Homeodomain-like"/>
    <property type="match status" value="1"/>
</dbReference>
<sequence>MPGSRKAKAAETEAALKAAATRVFERAGYLNTKITDITAEAGRAAGSFYNHFRGKEELLESLLADMLAASDQAVEADPAHDPDLGGRDAIRWHVEQYWRFFRDHRVVMIALHQASLVDQRFADRLSALLEPDLRHLADHLRGTAQRPEATALALSSLWHQFAYAVLVERSPLAEGLADEQAIDLLTDLTHRGLNGK</sequence>
<dbReference type="InterPro" id="IPR036271">
    <property type="entry name" value="Tet_transcr_reg_TetR-rel_C_sf"/>
</dbReference>
<dbReference type="OrthoDB" id="3237195at2"/>
<dbReference type="AlphaFoldDB" id="A0A4R4Z4D0"/>
<dbReference type="PANTHER" id="PTHR30055">
    <property type="entry name" value="HTH-TYPE TRANSCRIPTIONAL REGULATOR RUTR"/>
    <property type="match status" value="1"/>
</dbReference>
<comment type="caution">
    <text evidence="6">The sequence shown here is derived from an EMBL/GenBank/DDBJ whole genome shotgun (WGS) entry which is preliminary data.</text>
</comment>
<dbReference type="PRINTS" id="PR00455">
    <property type="entry name" value="HTHTETR"/>
</dbReference>
<evidence type="ECO:0000256" key="4">
    <source>
        <dbReference type="PROSITE-ProRule" id="PRU00335"/>
    </source>
</evidence>
<proteinExistence type="predicted"/>
<evidence type="ECO:0000313" key="6">
    <source>
        <dbReference type="EMBL" id="TDD51894.1"/>
    </source>
</evidence>
<evidence type="ECO:0000256" key="1">
    <source>
        <dbReference type="ARBA" id="ARBA00023015"/>
    </source>
</evidence>
<keyword evidence="2 4" id="KW-0238">DNA-binding</keyword>
<feature type="DNA-binding region" description="H-T-H motif" evidence="4">
    <location>
        <begin position="33"/>
        <end position="52"/>
    </location>
</feature>
<evidence type="ECO:0000256" key="2">
    <source>
        <dbReference type="ARBA" id="ARBA00023125"/>
    </source>
</evidence>
<dbReference type="EMBL" id="SMKW01000014">
    <property type="protein sequence ID" value="TDD51894.1"/>
    <property type="molecule type" value="Genomic_DNA"/>
</dbReference>
<keyword evidence="1" id="KW-0805">Transcription regulation</keyword>
<keyword evidence="7" id="KW-1185">Reference proteome</keyword>
<dbReference type="Gene3D" id="1.10.357.10">
    <property type="entry name" value="Tetracycline Repressor, domain 2"/>
    <property type="match status" value="1"/>
</dbReference>